<proteinExistence type="predicted"/>
<accession>A0ABN8LBF8</accession>
<dbReference type="EMBL" id="CALNXI010000009">
    <property type="protein sequence ID" value="CAH3014407.1"/>
    <property type="molecule type" value="Genomic_DNA"/>
</dbReference>
<reference evidence="1 2" key="1">
    <citation type="submission" date="2022-05" db="EMBL/GenBank/DDBJ databases">
        <authorList>
            <consortium name="Genoscope - CEA"/>
            <person name="William W."/>
        </authorList>
    </citation>
    <scope>NUCLEOTIDE SEQUENCE [LARGE SCALE GENOMIC DNA]</scope>
</reference>
<protein>
    <recommendedName>
        <fullName evidence="3">Hemerythrin-like domain-containing protein</fullName>
    </recommendedName>
</protein>
<evidence type="ECO:0008006" key="3">
    <source>
        <dbReference type="Google" id="ProtNLM"/>
    </source>
</evidence>
<comment type="caution">
    <text evidence="1">The sequence shown here is derived from an EMBL/GenBank/DDBJ whole genome shotgun (WGS) entry which is preliminary data.</text>
</comment>
<evidence type="ECO:0000313" key="1">
    <source>
        <dbReference type="EMBL" id="CAH3014407.1"/>
    </source>
</evidence>
<dbReference type="PANTHER" id="PTHR33198">
    <property type="entry name" value="ANK_REP_REGION DOMAIN-CONTAINING PROTEIN-RELATED"/>
    <property type="match status" value="1"/>
</dbReference>
<sequence length="153" mass="17884">MAKMETGIRDNAEGKGLDNTRKKTLQLLHYVGMEVQDIFQDITDPDPVNDNQDPYAVCIRKLDHYFRAEENIPFERHVFRQMAPNEEEPVDKHLVRLRQQARHCNFGAALEERFRDQSIEKLTDLELKKKLLETRRIPLDAILEKARASEAAK</sequence>
<dbReference type="PANTHER" id="PTHR33198:SF20">
    <property type="entry name" value="RETROTRANSPOSON GAG DOMAIN-CONTAINING PROTEIN"/>
    <property type="match status" value="1"/>
</dbReference>
<name>A0ABN8LBF8_9CNID</name>
<gene>
    <name evidence="1" type="ORF">PEVE_00043650</name>
</gene>
<evidence type="ECO:0000313" key="2">
    <source>
        <dbReference type="Proteomes" id="UP001159427"/>
    </source>
</evidence>
<dbReference type="Proteomes" id="UP001159427">
    <property type="component" value="Unassembled WGS sequence"/>
</dbReference>
<organism evidence="1 2">
    <name type="scientific">Porites evermanni</name>
    <dbReference type="NCBI Taxonomy" id="104178"/>
    <lineage>
        <taxon>Eukaryota</taxon>
        <taxon>Metazoa</taxon>
        <taxon>Cnidaria</taxon>
        <taxon>Anthozoa</taxon>
        <taxon>Hexacorallia</taxon>
        <taxon>Scleractinia</taxon>
        <taxon>Fungiina</taxon>
        <taxon>Poritidae</taxon>
        <taxon>Porites</taxon>
    </lineage>
</organism>
<keyword evidence="2" id="KW-1185">Reference proteome</keyword>